<comment type="caution">
    <text evidence="3">The sequence shown here is derived from an EMBL/GenBank/DDBJ whole genome shotgun (WGS) entry which is preliminary data.</text>
</comment>
<proteinExistence type="predicted"/>
<feature type="domain" description="Retrotransposon gag" evidence="2">
    <location>
        <begin position="114"/>
        <end position="212"/>
    </location>
</feature>
<evidence type="ECO:0000259" key="2">
    <source>
        <dbReference type="Pfam" id="PF03732"/>
    </source>
</evidence>
<protein>
    <recommendedName>
        <fullName evidence="2">Retrotransposon gag domain-containing protein</fullName>
    </recommendedName>
</protein>
<evidence type="ECO:0000256" key="1">
    <source>
        <dbReference type="SAM" id="MobiDB-lite"/>
    </source>
</evidence>
<evidence type="ECO:0000313" key="3">
    <source>
        <dbReference type="EMBL" id="CAD6240379.1"/>
    </source>
</evidence>
<dbReference type="PANTHER" id="PTHR33223">
    <property type="entry name" value="CCHC-TYPE DOMAIN-CONTAINING PROTEIN"/>
    <property type="match status" value="1"/>
</dbReference>
<gene>
    <name evidence="3" type="ORF">NCGR_LOCUS27004</name>
</gene>
<sequence length="363" mass="38002">MGRASADPSTSGHGTPVRRRRHFFRHRSLTPSSIDETSQELSPSHTAASFLEQPSVLHVPYDYDDGDAMGSYVAVAPLPVFRGDPGECPDAHLARFDRVCRANGAATPAAAARIFPASLDADAALWYELRVSGAEDDSPIPPWDAVRAAFLDFFRPPGAADRARAELAALRQGPGEAVNRYHLRLQGVLRRCSSVGVDVPDELSMAAFVDGLLAEFRDCVAPQHPEALDNAVALALIWERAEGVREAWRVAKAACAPAPATPAVVRCSFCGTDGHEEALCEAWMSGGGGRGGSVVVAEEEGGGSGALARLGSAVITRSCQCRRHQCGKKAVAPSEVAGDGDAGGAAADKSSNQLAGLGDLLAL</sequence>
<dbReference type="Pfam" id="PF03732">
    <property type="entry name" value="Retrotrans_gag"/>
    <property type="match status" value="1"/>
</dbReference>
<evidence type="ECO:0000313" key="4">
    <source>
        <dbReference type="Proteomes" id="UP000604825"/>
    </source>
</evidence>
<keyword evidence="4" id="KW-1185">Reference proteome</keyword>
<dbReference type="AlphaFoldDB" id="A0A811PA97"/>
<dbReference type="PANTHER" id="PTHR33223:SF6">
    <property type="entry name" value="CCHC-TYPE DOMAIN-CONTAINING PROTEIN"/>
    <property type="match status" value="1"/>
</dbReference>
<dbReference type="Proteomes" id="UP000604825">
    <property type="component" value="Unassembled WGS sequence"/>
</dbReference>
<reference evidence="3" key="1">
    <citation type="submission" date="2020-10" db="EMBL/GenBank/DDBJ databases">
        <authorList>
            <person name="Han B."/>
            <person name="Lu T."/>
            <person name="Zhao Q."/>
            <person name="Huang X."/>
            <person name="Zhao Y."/>
        </authorList>
    </citation>
    <scope>NUCLEOTIDE SEQUENCE</scope>
</reference>
<name>A0A811PA97_9POAL</name>
<dbReference type="InterPro" id="IPR005162">
    <property type="entry name" value="Retrotrans_gag_dom"/>
</dbReference>
<dbReference type="OrthoDB" id="686606at2759"/>
<dbReference type="EMBL" id="CAJGYO010000006">
    <property type="protein sequence ID" value="CAD6240379.1"/>
    <property type="molecule type" value="Genomic_DNA"/>
</dbReference>
<feature type="region of interest" description="Disordered" evidence="1">
    <location>
        <begin position="1"/>
        <end position="22"/>
    </location>
</feature>
<accession>A0A811PA97</accession>
<organism evidence="3 4">
    <name type="scientific">Miscanthus lutarioriparius</name>
    <dbReference type="NCBI Taxonomy" id="422564"/>
    <lineage>
        <taxon>Eukaryota</taxon>
        <taxon>Viridiplantae</taxon>
        <taxon>Streptophyta</taxon>
        <taxon>Embryophyta</taxon>
        <taxon>Tracheophyta</taxon>
        <taxon>Spermatophyta</taxon>
        <taxon>Magnoliopsida</taxon>
        <taxon>Liliopsida</taxon>
        <taxon>Poales</taxon>
        <taxon>Poaceae</taxon>
        <taxon>PACMAD clade</taxon>
        <taxon>Panicoideae</taxon>
        <taxon>Andropogonodae</taxon>
        <taxon>Andropogoneae</taxon>
        <taxon>Saccharinae</taxon>
        <taxon>Miscanthus</taxon>
    </lineage>
</organism>